<dbReference type="GO" id="GO:0006450">
    <property type="term" value="P:regulation of translational fidelity"/>
    <property type="evidence" value="ECO:0007669"/>
    <property type="project" value="TreeGrafter"/>
</dbReference>
<dbReference type="SUPFAM" id="SSF55821">
    <property type="entry name" value="YrdC/RibB"/>
    <property type="match status" value="1"/>
</dbReference>
<evidence type="ECO:0000256" key="3">
    <source>
        <dbReference type="ARBA" id="ARBA00012584"/>
    </source>
</evidence>
<protein>
    <recommendedName>
        <fullName evidence="4 13">Threonylcarbamoyl-AMP synthase</fullName>
        <shortName evidence="13">TC-AMP synthase</shortName>
        <ecNumber evidence="3 13">2.7.7.87</ecNumber>
    </recommendedName>
    <alternativeName>
        <fullName evidence="11 13">L-threonylcarbamoyladenylate synthase</fullName>
    </alternativeName>
</protein>
<evidence type="ECO:0000313" key="16">
    <source>
        <dbReference type="EMBL" id="RDW22275.1"/>
    </source>
</evidence>
<evidence type="ECO:0000256" key="5">
    <source>
        <dbReference type="ARBA" id="ARBA00022490"/>
    </source>
</evidence>
<evidence type="ECO:0000256" key="7">
    <source>
        <dbReference type="ARBA" id="ARBA00022694"/>
    </source>
</evidence>
<keyword evidence="7 13" id="KW-0819">tRNA processing</keyword>
<feature type="binding site" evidence="14">
    <location>
        <position position="66"/>
    </location>
    <ligand>
        <name>ATP</name>
        <dbReference type="ChEBI" id="CHEBI:30616"/>
    </ligand>
</feature>
<feature type="binding site" evidence="14">
    <location>
        <position position="71"/>
    </location>
    <ligand>
        <name>L-threonine</name>
        <dbReference type="ChEBI" id="CHEBI:57926"/>
    </ligand>
</feature>
<evidence type="ECO:0000256" key="8">
    <source>
        <dbReference type="ARBA" id="ARBA00022695"/>
    </source>
</evidence>
<feature type="binding site" evidence="14">
    <location>
        <position position="199"/>
    </location>
    <ligand>
        <name>ATP</name>
        <dbReference type="ChEBI" id="CHEBI:30616"/>
    </ligand>
</feature>
<dbReference type="InterPro" id="IPR017945">
    <property type="entry name" value="DHBP_synth_RibB-like_a/b_dom"/>
</dbReference>
<evidence type="ECO:0000259" key="15">
    <source>
        <dbReference type="PROSITE" id="PS51163"/>
    </source>
</evidence>
<keyword evidence="10 13" id="KW-0067">ATP-binding</keyword>
<dbReference type="InterPro" id="IPR005145">
    <property type="entry name" value="Sua5_C"/>
</dbReference>
<feature type="binding site" evidence="14">
    <location>
        <position position="185"/>
    </location>
    <ligand>
        <name>L-threonine</name>
        <dbReference type="ChEBI" id="CHEBI:57926"/>
    </ligand>
</feature>
<organism evidence="16 17">
    <name type="scientific">Oceanobacillus arenosus</name>
    <dbReference type="NCBI Taxonomy" id="1229153"/>
    <lineage>
        <taxon>Bacteria</taxon>
        <taxon>Bacillati</taxon>
        <taxon>Bacillota</taxon>
        <taxon>Bacilli</taxon>
        <taxon>Bacillales</taxon>
        <taxon>Bacillaceae</taxon>
        <taxon>Oceanobacillus</taxon>
    </lineage>
</organism>
<dbReference type="PIRSF" id="PIRSF004930">
    <property type="entry name" value="Tln_factor_SUA5"/>
    <property type="match status" value="1"/>
</dbReference>
<evidence type="ECO:0000256" key="9">
    <source>
        <dbReference type="ARBA" id="ARBA00022741"/>
    </source>
</evidence>
<evidence type="ECO:0000256" key="2">
    <source>
        <dbReference type="ARBA" id="ARBA00007663"/>
    </source>
</evidence>
<dbReference type="RefSeq" id="WP_115771133.1">
    <property type="nucleotide sequence ID" value="NZ_PIOC01000001.1"/>
</dbReference>
<keyword evidence="6 13" id="KW-0808">Transferase</keyword>
<dbReference type="GO" id="GO:0061710">
    <property type="term" value="F:L-threonylcarbamoyladenylate synthase"/>
    <property type="evidence" value="ECO:0007669"/>
    <property type="project" value="UniProtKB-EC"/>
</dbReference>
<comment type="similarity">
    <text evidence="2 13">Belongs to the SUA5 family.</text>
</comment>
<evidence type="ECO:0000313" key="17">
    <source>
        <dbReference type="Proteomes" id="UP000257143"/>
    </source>
</evidence>
<dbReference type="GO" id="GO:0003725">
    <property type="term" value="F:double-stranded RNA binding"/>
    <property type="evidence" value="ECO:0007669"/>
    <property type="project" value="UniProtKB-UniRule"/>
</dbReference>
<comment type="subcellular location">
    <subcellularLocation>
        <location evidence="1 13">Cytoplasm</location>
    </subcellularLocation>
</comment>
<sequence length="342" mass="36485">MVETLQWTIKDNETDNIQVINQAAVLLKRGETVAFPTETVYGLGADATNAEAVAKIFKAKGRPQDNPLIAHVATKEQLMKLVDNIQPYVEKLMDTFSPGPITYVLPSNGTCAANVTAGLSTIGVRIPSHPVAQALLKNCDIPIAAPSANISGKPSPTTANHVYEDLHGKIAGILDGGATGVGVESTVIDCTEAIPTILRPGGVTAEQLQAVIGEVNVDPALTNATDRPKAPGMKYRHYSPEVPLWLIKGTPLEIQKVIDKEKASGVRLAILASAETASLLHAEEIFTLGNNIDEIASNLYEALRKYKASDIDLIICEAFSEEGIGQAVMNRLKKAASKYLTI</sequence>
<keyword evidence="5 13" id="KW-0963">Cytoplasm</keyword>
<dbReference type="Proteomes" id="UP000257143">
    <property type="component" value="Unassembled WGS sequence"/>
</dbReference>
<dbReference type="GO" id="GO:0008033">
    <property type="term" value="P:tRNA processing"/>
    <property type="evidence" value="ECO:0007669"/>
    <property type="project" value="UniProtKB-KW"/>
</dbReference>
<evidence type="ECO:0000256" key="10">
    <source>
        <dbReference type="ARBA" id="ARBA00022840"/>
    </source>
</evidence>
<dbReference type="Pfam" id="PF03481">
    <property type="entry name" value="Sua5_C"/>
    <property type="match status" value="1"/>
</dbReference>
<keyword evidence="8 13" id="KW-0548">Nucleotidyltransferase</keyword>
<evidence type="ECO:0000256" key="11">
    <source>
        <dbReference type="ARBA" id="ARBA00029774"/>
    </source>
</evidence>
<name>A0A3D8Q4A9_9BACI</name>
<comment type="catalytic activity">
    <reaction evidence="12 13">
        <text>L-threonine + hydrogencarbonate + ATP = L-threonylcarbamoyladenylate + diphosphate + H2O</text>
        <dbReference type="Rhea" id="RHEA:36407"/>
        <dbReference type="ChEBI" id="CHEBI:15377"/>
        <dbReference type="ChEBI" id="CHEBI:17544"/>
        <dbReference type="ChEBI" id="CHEBI:30616"/>
        <dbReference type="ChEBI" id="CHEBI:33019"/>
        <dbReference type="ChEBI" id="CHEBI:57926"/>
        <dbReference type="ChEBI" id="CHEBI:73682"/>
        <dbReference type="EC" id="2.7.7.87"/>
    </reaction>
</comment>
<feature type="binding site" evidence="14">
    <location>
        <position position="121"/>
    </location>
    <ligand>
        <name>ATP</name>
        <dbReference type="ChEBI" id="CHEBI:30616"/>
    </ligand>
</feature>
<reference evidence="17" key="1">
    <citation type="submission" date="2017-11" db="EMBL/GenBank/DDBJ databases">
        <authorList>
            <person name="Zhu W."/>
        </authorList>
    </citation>
    <scope>NUCLEOTIDE SEQUENCE [LARGE SCALE GENOMIC DNA]</scope>
    <source>
        <strain evidence="17">CAU 1183</strain>
    </source>
</reference>
<proteinExistence type="inferred from homology"/>
<dbReference type="GO" id="GO:0005524">
    <property type="term" value="F:ATP binding"/>
    <property type="evidence" value="ECO:0007669"/>
    <property type="project" value="UniProtKB-UniRule"/>
</dbReference>
<dbReference type="PANTHER" id="PTHR17490:SF16">
    <property type="entry name" value="THREONYLCARBAMOYL-AMP SYNTHASE"/>
    <property type="match status" value="1"/>
</dbReference>
<dbReference type="InterPro" id="IPR010923">
    <property type="entry name" value="T(6)A37_SUA5"/>
</dbReference>
<evidence type="ECO:0000256" key="1">
    <source>
        <dbReference type="ARBA" id="ARBA00004496"/>
    </source>
</evidence>
<dbReference type="FunFam" id="3.90.870.10:FF:000008">
    <property type="entry name" value="Threonylcarbamoyl-AMP synthase"/>
    <property type="match status" value="1"/>
</dbReference>
<evidence type="ECO:0000256" key="13">
    <source>
        <dbReference type="PIRNR" id="PIRNR004930"/>
    </source>
</evidence>
<dbReference type="InterPro" id="IPR050156">
    <property type="entry name" value="TC-AMP_synthase_SUA5"/>
</dbReference>
<accession>A0A3D8Q4A9</accession>
<dbReference type="NCBIfam" id="TIGR00057">
    <property type="entry name" value="L-threonylcarbamoyladenylate synthase"/>
    <property type="match status" value="1"/>
</dbReference>
<dbReference type="InterPro" id="IPR038385">
    <property type="entry name" value="Sua5/YwlC_C"/>
</dbReference>
<evidence type="ECO:0000256" key="14">
    <source>
        <dbReference type="PIRSR" id="PIRSR004930-1"/>
    </source>
</evidence>
<dbReference type="EC" id="2.7.7.87" evidence="3 13"/>
<feature type="binding site" evidence="14">
    <location>
        <position position="155"/>
    </location>
    <ligand>
        <name>ATP</name>
        <dbReference type="ChEBI" id="CHEBI:30616"/>
    </ligand>
</feature>
<evidence type="ECO:0000256" key="12">
    <source>
        <dbReference type="ARBA" id="ARBA00048366"/>
    </source>
</evidence>
<dbReference type="AlphaFoldDB" id="A0A3D8Q4A9"/>
<feature type="domain" description="YrdC-like" evidence="15">
    <location>
        <begin position="17"/>
        <end position="203"/>
    </location>
</feature>
<dbReference type="Pfam" id="PF01300">
    <property type="entry name" value="Sua5_yciO_yrdC"/>
    <property type="match status" value="1"/>
</dbReference>
<feature type="binding site" evidence="14">
    <location>
        <position position="238"/>
    </location>
    <ligand>
        <name>ATP</name>
        <dbReference type="ChEBI" id="CHEBI:30616"/>
    </ligand>
</feature>
<dbReference type="Gene3D" id="3.90.870.10">
    <property type="entry name" value="DHBP synthase"/>
    <property type="match status" value="1"/>
</dbReference>
<dbReference type="Gene3D" id="3.40.50.11030">
    <property type="entry name" value="Threonylcarbamoyl-AMP synthase, C-terminal domain"/>
    <property type="match status" value="1"/>
</dbReference>
<evidence type="ECO:0000256" key="6">
    <source>
        <dbReference type="ARBA" id="ARBA00022679"/>
    </source>
</evidence>
<dbReference type="OrthoDB" id="9814580at2"/>
<feature type="binding site" evidence="14">
    <location>
        <position position="39"/>
    </location>
    <ligand>
        <name>L-threonine</name>
        <dbReference type="ChEBI" id="CHEBI:57926"/>
    </ligand>
</feature>
<gene>
    <name evidence="16" type="ORF">CWR48_00785</name>
</gene>
<comment type="caution">
    <text evidence="16">The sequence shown here is derived from an EMBL/GenBank/DDBJ whole genome shotgun (WGS) entry which is preliminary data.</text>
</comment>
<feature type="binding site" evidence="14">
    <location>
        <position position="147"/>
    </location>
    <ligand>
        <name>ATP</name>
        <dbReference type="ChEBI" id="CHEBI:30616"/>
    </ligand>
</feature>
<dbReference type="EMBL" id="PIOC01000001">
    <property type="protein sequence ID" value="RDW22275.1"/>
    <property type="molecule type" value="Genomic_DNA"/>
</dbReference>
<keyword evidence="9 13" id="KW-0547">Nucleotide-binding</keyword>
<dbReference type="PROSITE" id="PS51163">
    <property type="entry name" value="YRDC"/>
    <property type="match status" value="1"/>
</dbReference>
<feature type="binding site" evidence="14">
    <location>
        <position position="62"/>
    </location>
    <ligand>
        <name>ATP</name>
        <dbReference type="ChEBI" id="CHEBI:30616"/>
    </ligand>
</feature>
<feature type="binding site" evidence="14">
    <location>
        <position position="145"/>
    </location>
    <ligand>
        <name>L-threonine</name>
        <dbReference type="ChEBI" id="CHEBI:57926"/>
    </ligand>
</feature>
<dbReference type="PANTHER" id="PTHR17490">
    <property type="entry name" value="SUA5"/>
    <property type="match status" value="1"/>
</dbReference>
<evidence type="ECO:0000256" key="4">
    <source>
        <dbReference type="ARBA" id="ARBA00015492"/>
    </source>
</evidence>
<feature type="binding site" evidence="14">
    <location>
        <position position="125"/>
    </location>
    <ligand>
        <name>L-threonine</name>
        <dbReference type="ChEBI" id="CHEBI:57926"/>
    </ligand>
</feature>
<dbReference type="GO" id="GO:0000049">
    <property type="term" value="F:tRNA binding"/>
    <property type="evidence" value="ECO:0007669"/>
    <property type="project" value="TreeGrafter"/>
</dbReference>
<dbReference type="GO" id="GO:0005737">
    <property type="term" value="C:cytoplasm"/>
    <property type="evidence" value="ECO:0007669"/>
    <property type="project" value="UniProtKB-SubCell"/>
</dbReference>
<comment type="function">
    <text evidence="13">Required for the formation of a threonylcarbamoyl group on adenosine at position 37 (t(6)A37) in tRNAs that read codons beginning with adenine.</text>
</comment>
<keyword evidence="17" id="KW-1185">Reference proteome</keyword>
<dbReference type="InterPro" id="IPR006070">
    <property type="entry name" value="Sua5-like_dom"/>
</dbReference>